<evidence type="ECO:0000313" key="4">
    <source>
        <dbReference type="Proteomes" id="UP000177954"/>
    </source>
</evidence>
<proteinExistence type="predicted"/>
<dbReference type="GO" id="GO:0005840">
    <property type="term" value="C:ribosome"/>
    <property type="evidence" value="ECO:0007669"/>
    <property type="project" value="UniProtKB-KW"/>
</dbReference>
<name>A0A1G2H395_9BACT</name>
<gene>
    <name evidence="3" type="ORF">A3J04_03090</name>
</gene>
<dbReference type="EMBL" id="MHNZ01000007">
    <property type="protein sequence ID" value="OGZ56780.1"/>
    <property type="molecule type" value="Genomic_DNA"/>
</dbReference>
<sequence>MAKACALCGKGSQMGGKRRLLRAHYNPTKWERKQPNLQWARIGSGPRKKICTTCIRKNKQLAKK</sequence>
<dbReference type="GO" id="GO:0003735">
    <property type="term" value="F:structural constituent of ribosome"/>
    <property type="evidence" value="ECO:0007669"/>
    <property type="project" value="InterPro"/>
</dbReference>
<keyword evidence="1" id="KW-0689">Ribosomal protein</keyword>
<dbReference type="Gene3D" id="2.30.170.40">
    <property type="entry name" value="Ribosomal protein L28/L24"/>
    <property type="match status" value="1"/>
</dbReference>
<protein>
    <recommendedName>
        <fullName evidence="5">50S ribosomal protein L28</fullName>
    </recommendedName>
</protein>
<evidence type="ECO:0008006" key="5">
    <source>
        <dbReference type="Google" id="ProtNLM"/>
    </source>
</evidence>
<dbReference type="Proteomes" id="UP000177954">
    <property type="component" value="Unassembled WGS sequence"/>
</dbReference>
<reference evidence="3 4" key="1">
    <citation type="journal article" date="2016" name="Nat. Commun.">
        <title>Thousands of microbial genomes shed light on interconnected biogeochemical processes in an aquifer system.</title>
        <authorList>
            <person name="Anantharaman K."/>
            <person name="Brown C.T."/>
            <person name="Hug L.A."/>
            <person name="Sharon I."/>
            <person name="Castelle C.J."/>
            <person name="Probst A.J."/>
            <person name="Thomas B.C."/>
            <person name="Singh A."/>
            <person name="Wilkins M.J."/>
            <person name="Karaoz U."/>
            <person name="Brodie E.L."/>
            <person name="Williams K.H."/>
            <person name="Hubbard S.S."/>
            <person name="Banfield J.F."/>
        </authorList>
    </citation>
    <scope>NUCLEOTIDE SEQUENCE [LARGE SCALE GENOMIC DNA]</scope>
</reference>
<dbReference type="GO" id="GO:1990904">
    <property type="term" value="C:ribonucleoprotein complex"/>
    <property type="evidence" value="ECO:0007669"/>
    <property type="project" value="UniProtKB-KW"/>
</dbReference>
<evidence type="ECO:0000256" key="2">
    <source>
        <dbReference type="ARBA" id="ARBA00023274"/>
    </source>
</evidence>
<evidence type="ECO:0000256" key="1">
    <source>
        <dbReference type="ARBA" id="ARBA00022980"/>
    </source>
</evidence>
<evidence type="ECO:0000313" key="3">
    <source>
        <dbReference type="EMBL" id="OGZ56780.1"/>
    </source>
</evidence>
<accession>A0A1G2H395</accession>
<dbReference type="STRING" id="1802129.A3J04_03090"/>
<dbReference type="SUPFAM" id="SSF143800">
    <property type="entry name" value="L28p-like"/>
    <property type="match status" value="1"/>
</dbReference>
<organism evidence="3 4">
    <name type="scientific">Candidatus Ryanbacteria bacterium RIFCSPLOWO2_02_FULL_47_14</name>
    <dbReference type="NCBI Taxonomy" id="1802129"/>
    <lineage>
        <taxon>Bacteria</taxon>
        <taxon>Candidatus Ryaniibacteriota</taxon>
    </lineage>
</organism>
<dbReference type="InterPro" id="IPR037147">
    <property type="entry name" value="Ribosomal_bL28_sf"/>
</dbReference>
<dbReference type="InterPro" id="IPR034704">
    <property type="entry name" value="Ribosomal_bL28/bL31-like_sf"/>
</dbReference>
<dbReference type="AlphaFoldDB" id="A0A1G2H395"/>
<comment type="caution">
    <text evidence="3">The sequence shown here is derived from an EMBL/GenBank/DDBJ whole genome shotgun (WGS) entry which is preliminary data.</text>
</comment>
<keyword evidence="2" id="KW-0687">Ribonucleoprotein</keyword>